<evidence type="ECO:0000313" key="3">
    <source>
        <dbReference type="EMBL" id="UWX75181.1"/>
    </source>
</evidence>
<reference evidence="3" key="3">
    <citation type="submission" date="2022-09" db="EMBL/GenBank/DDBJ databases">
        <title>Genomic of Burkholderia gladioli.</title>
        <authorList>
            <person name="Wu H."/>
        </authorList>
    </citation>
    <scope>NUCLEOTIDE SEQUENCE</scope>
    <source>
        <strain evidence="3">ZN-S4</strain>
    </source>
</reference>
<dbReference type="EMBL" id="PDDY01000001">
    <property type="protein sequence ID" value="PEH43620.1"/>
    <property type="molecule type" value="Genomic_DNA"/>
</dbReference>
<dbReference type="Proteomes" id="UP001059745">
    <property type="component" value="Chromosome 2"/>
</dbReference>
<dbReference type="GeneID" id="66461896"/>
<name>A0A2A7SK29_BURGA</name>
<gene>
    <name evidence="2" type="ORF">CRM94_04905</name>
    <name evidence="3" type="ORF">NYZ96_27145</name>
</gene>
<organism evidence="2 4">
    <name type="scientific">Burkholderia gladioli</name>
    <name type="common">Pseudomonas marginata</name>
    <name type="synonym">Phytomonas marginata</name>
    <dbReference type="NCBI Taxonomy" id="28095"/>
    <lineage>
        <taxon>Bacteria</taxon>
        <taxon>Pseudomonadati</taxon>
        <taxon>Pseudomonadota</taxon>
        <taxon>Betaproteobacteria</taxon>
        <taxon>Burkholderiales</taxon>
        <taxon>Burkholderiaceae</taxon>
        <taxon>Burkholderia</taxon>
    </lineage>
</organism>
<sequence>MSARTPFVVMIAACLTLWLGACSSVSEVSATDKPHVYTVNTSAHGAVLSWAAAHRKAISTADAYCAQQGMRASPGFEHVSEREAKLTFECHPTL</sequence>
<dbReference type="OMA" id="FECHPKF"/>
<keyword evidence="1" id="KW-0732">Signal</keyword>
<feature type="chain" id="PRO_5043154543" description="Lipoprotein" evidence="1">
    <location>
        <begin position="31"/>
        <end position="94"/>
    </location>
</feature>
<reference evidence="2" key="1">
    <citation type="submission" date="2017-09" db="EMBL/GenBank/DDBJ databases">
        <title>FDA dAtabase for Regulatory Grade micrObial Sequences (FDA-ARGOS): Supporting development and validation of Infectious Disease Dx tests.</title>
        <authorList>
            <person name="Minogue T."/>
            <person name="Wolcott M."/>
            <person name="Wasieloski L."/>
            <person name="Aguilar W."/>
            <person name="Moore D."/>
            <person name="Tallon L.J."/>
            <person name="Sadzewicz L."/>
            <person name="Ott S."/>
            <person name="Zhao X."/>
            <person name="Nagaraj S."/>
            <person name="Vavikolanu K."/>
            <person name="Aluvathingal J."/>
            <person name="Nadendla S."/>
            <person name="Sichtig H."/>
        </authorList>
    </citation>
    <scope>NUCLEOTIDE SEQUENCE</scope>
    <source>
        <strain evidence="2">FDAARGOS_390</strain>
    </source>
</reference>
<dbReference type="AlphaFoldDB" id="A0A2A7SK29"/>
<evidence type="ECO:0000256" key="1">
    <source>
        <dbReference type="SAM" id="SignalP"/>
    </source>
</evidence>
<dbReference type="Proteomes" id="UP000220629">
    <property type="component" value="Unassembled WGS sequence"/>
</dbReference>
<evidence type="ECO:0000313" key="2">
    <source>
        <dbReference type="EMBL" id="PEH43620.1"/>
    </source>
</evidence>
<evidence type="ECO:0000313" key="4">
    <source>
        <dbReference type="Proteomes" id="UP000220629"/>
    </source>
</evidence>
<proteinExistence type="predicted"/>
<dbReference type="RefSeq" id="WP_013689265.1">
    <property type="nucleotide sequence ID" value="NZ_CADEPO010000019.1"/>
</dbReference>
<evidence type="ECO:0008006" key="5">
    <source>
        <dbReference type="Google" id="ProtNLM"/>
    </source>
</evidence>
<protein>
    <recommendedName>
        <fullName evidence="5">Lipoprotein</fullName>
    </recommendedName>
</protein>
<accession>A0A2A7SK29</accession>
<dbReference type="PROSITE" id="PS51257">
    <property type="entry name" value="PROKAR_LIPOPROTEIN"/>
    <property type="match status" value="1"/>
</dbReference>
<dbReference type="EMBL" id="CP104215">
    <property type="protein sequence ID" value="UWX75181.1"/>
    <property type="molecule type" value="Genomic_DNA"/>
</dbReference>
<reference evidence="4" key="2">
    <citation type="submission" date="2017-09" db="EMBL/GenBank/DDBJ databases">
        <title>FDA dAtabase for Regulatory Grade micrObial Sequences (FDA-ARGOS): Supporting development and validation of Infectious Disease Dx tests.</title>
        <authorList>
            <person name="Minogue T."/>
            <person name="Wolcott M."/>
            <person name="Wasieloski L."/>
            <person name="Aguilar W."/>
            <person name="Moore D."/>
            <person name="Tallon L."/>
            <person name="Sadzewicz L."/>
            <person name="Ott S."/>
            <person name="Zhao X."/>
            <person name="Nagaraj S."/>
            <person name="Vavikolanu K."/>
            <person name="Aluvathingal J."/>
            <person name="Nadendla S."/>
            <person name="Sichtig H."/>
        </authorList>
    </citation>
    <scope>NUCLEOTIDE SEQUENCE [LARGE SCALE GENOMIC DNA]</scope>
    <source>
        <strain evidence="4">FDAARGOS_390</strain>
    </source>
</reference>
<dbReference type="OrthoDB" id="9113839at2"/>
<feature type="signal peptide" evidence="1">
    <location>
        <begin position="1"/>
        <end position="30"/>
    </location>
</feature>